<dbReference type="InterPro" id="IPR015991">
    <property type="entry name" value="TatD/YcfH-like"/>
</dbReference>
<feature type="binding site" evidence="4">
    <location>
        <position position="17"/>
    </location>
    <ligand>
        <name>a divalent metal cation</name>
        <dbReference type="ChEBI" id="CHEBI:60240"/>
        <label>1</label>
    </ligand>
</feature>
<dbReference type="SUPFAM" id="SSF51556">
    <property type="entry name" value="Metallo-dependent hydrolases"/>
    <property type="match status" value="1"/>
</dbReference>
<dbReference type="GO" id="GO:0004536">
    <property type="term" value="F:DNA nuclease activity"/>
    <property type="evidence" value="ECO:0007669"/>
    <property type="project" value="InterPro"/>
</dbReference>
<dbReference type="InterPro" id="IPR001130">
    <property type="entry name" value="TatD-like"/>
</dbReference>
<dbReference type="RefSeq" id="WP_131936419.1">
    <property type="nucleotide sequence ID" value="NZ_CAUWMG010000022.1"/>
</dbReference>
<comment type="caution">
    <text evidence="5">The sequence shown here is derived from an EMBL/GenBank/DDBJ whole genome shotgun (WGS) entry which is preliminary data.</text>
</comment>
<evidence type="ECO:0000256" key="2">
    <source>
        <dbReference type="ARBA" id="ARBA00022723"/>
    </source>
</evidence>
<dbReference type="GO" id="GO:0016788">
    <property type="term" value="F:hydrolase activity, acting on ester bonds"/>
    <property type="evidence" value="ECO:0007669"/>
    <property type="project" value="InterPro"/>
</dbReference>
<dbReference type="InterPro" id="IPR018228">
    <property type="entry name" value="DNase_TatD-rel_CS"/>
</dbReference>
<feature type="binding site" evidence="4">
    <location>
        <position position="100"/>
    </location>
    <ligand>
        <name>a divalent metal cation</name>
        <dbReference type="ChEBI" id="CHEBI:60240"/>
        <label>1</label>
    </ligand>
</feature>
<feature type="binding site" evidence="4">
    <location>
        <position position="138"/>
    </location>
    <ligand>
        <name>a divalent metal cation</name>
        <dbReference type="ChEBI" id="CHEBI:60240"/>
        <label>2</label>
    </ligand>
</feature>
<evidence type="ECO:0000313" key="5">
    <source>
        <dbReference type="EMBL" id="TNB56805.1"/>
    </source>
</evidence>
<dbReference type="PROSITE" id="PS01090">
    <property type="entry name" value="TATD_2"/>
    <property type="match status" value="1"/>
</dbReference>
<dbReference type="NCBIfam" id="TIGR00010">
    <property type="entry name" value="YchF/TatD family DNA exonuclease"/>
    <property type="match status" value="1"/>
</dbReference>
<evidence type="ECO:0000256" key="1">
    <source>
        <dbReference type="ARBA" id="ARBA00009275"/>
    </source>
</evidence>
<gene>
    <name evidence="5" type="ORF">FDW42_06585</name>
</gene>
<organism evidence="5 6">
    <name type="scientific">Campylobacter helveticus</name>
    <dbReference type="NCBI Taxonomy" id="28898"/>
    <lineage>
        <taxon>Bacteria</taxon>
        <taxon>Pseudomonadati</taxon>
        <taxon>Campylobacterota</taxon>
        <taxon>Epsilonproteobacteria</taxon>
        <taxon>Campylobacterales</taxon>
        <taxon>Campylobacteraceae</taxon>
        <taxon>Campylobacter</taxon>
    </lineage>
</organism>
<dbReference type="GO" id="GO:0046872">
    <property type="term" value="F:metal ion binding"/>
    <property type="evidence" value="ECO:0007669"/>
    <property type="project" value="UniProtKB-KW"/>
</dbReference>
<dbReference type="EMBL" id="VDBS01000050">
    <property type="protein sequence ID" value="TNB56805.1"/>
    <property type="molecule type" value="Genomic_DNA"/>
</dbReference>
<dbReference type="InterPro" id="IPR032466">
    <property type="entry name" value="Metal_Hydrolase"/>
</dbReference>
<sequence length="265" mass="30559">MFLNLEFKDEGRIIDTHCHLDDERYFDDLDELLKHSFDNGIEKIIIPAADIKDLPRACEIAHTYENIFFSAGVHPYEIKNYDEEILRHYLKDEKCVAVGECGLDYFRLENEGEKALQKRCFLAQIQLAKEFKKPIIIHTREANEDTYIILKEHAKELSGGVLHCFNASKLLLSLADEGFYFGIGGVLTFKNAKNLVQILPEIPKEKLLIETDAPYLTPEPFRGRRNEPLLTHFVADKMGELLNLPKKELLTLCLKNSKDLFFKGE</sequence>
<dbReference type="PANTHER" id="PTHR46124:SF2">
    <property type="entry name" value="D-AMINOACYL-TRNA DEACYLASE"/>
    <property type="match status" value="1"/>
</dbReference>
<comment type="similarity">
    <text evidence="1">Belongs to the metallo-dependent hydrolases superfamily. TatD-type hydrolase family.</text>
</comment>
<protein>
    <submittedName>
        <fullName evidence="5">TatD family deoxyribonuclease</fullName>
    </submittedName>
</protein>
<accession>A0AAX2UHQ1</accession>
<dbReference type="AlphaFoldDB" id="A0AAX2UHQ1"/>
<keyword evidence="2 4" id="KW-0479">Metal-binding</keyword>
<dbReference type="GO" id="GO:0005829">
    <property type="term" value="C:cytosol"/>
    <property type="evidence" value="ECO:0007669"/>
    <property type="project" value="TreeGrafter"/>
</dbReference>
<evidence type="ECO:0000256" key="3">
    <source>
        <dbReference type="ARBA" id="ARBA00022801"/>
    </source>
</evidence>
<dbReference type="PIRSF" id="PIRSF005902">
    <property type="entry name" value="DNase_TatD"/>
    <property type="match status" value="1"/>
</dbReference>
<dbReference type="CDD" id="cd01310">
    <property type="entry name" value="TatD_DNAse"/>
    <property type="match status" value="1"/>
</dbReference>
<name>A0AAX2UHQ1_9BACT</name>
<dbReference type="PANTHER" id="PTHR46124">
    <property type="entry name" value="D-AMINOACYL-TRNA DEACYLASE"/>
    <property type="match status" value="1"/>
</dbReference>
<dbReference type="FunFam" id="3.20.20.140:FF:000005">
    <property type="entry name" value="TatD family hydrolase"/>
    <property type="match status" value="1"/>
</dbReference>
<evidence type="ECO:0000256" key="4">
    <source>
        <dbReference type="PIRSR" id="PIRSR005902-1"/>
    </source>
</evidence>
<keyword evidence="3" id="KW-0378">Hydrolase</keyword>
<feature type="binding site" evidence="4">
    <location>
        <position position="19"/>
    </location>
    <ligand>
        <name>a divalent metal cation</name>
        <dbReference type="ChEBI" id="CHEBI:60240"/>
        <label>1</label>
    </ligand>
</feature>
<feature type="binding site" evidence="4">
    <location>
        <position position="163"/>
    </location>
    <ligand>
        <name>a divalent metal cation</name>
        <dbReference type="ChEBI" id="CHEBI:60240"/>
        <label>2</label>
    </ligand>
</feature>
<dbReference type="Proteomes" id="UP000306813">
    <property type="component" value="Unassembled WGS sequence"/>
</dbReference>
<feature type="binding site" evidence="4">
    <location>
        <position position="212"/>
    </location>
    <ligand>
        <name>a divalent metal cation</name>
        <dbReference type="ChEBI" id="CHEBI:60240"/>
        <label>1</label>
    </ligand>
</feature>
<evidence type="ECO:0000313" key="6">
    <source>
        <dbReference type="Proteomes" id="UP000306813"/>
    </source>
</evidence>
<proteinExistence type="inferred from homology"/>
<dbReference type="Pfam" id="PF01026">
    <property type="entry name" value="TatD_DNase"/>
    <property type="match status" value="1"/>
</dbReference>
<dbReference type="PROSITE" id="PS01137">
    <property type="entry name" value="TATD_1"/>
    <property type="match status" value="1"/>
</dbReference>
<dbReference type="Gene3D" id="3.20.20.140">
    <property type="entry name" value="Metal-dependent hydrolases"/>
    <property type="match status" value="1"/>
</dbReference>
<reference evidence="5 6" key="1">
    <citation type="submission" date="2019-05" db="EMBL/GenBank/DDBJ databases">
        <title>Draft genomes of eight strains of Campylobacter helveticus isolated from cats and a dog in New Zealand.</title>
        <authorList>
            <person name="Bojanic K."/>
            <person name="Midwinter A.C."/>
            <person name="Biggs P.J."/>
            <person name="Acke E."/>
            <person name="Cornelius A.J."/>
            <person name="Marshall J.C."/>
        </authorList>
    </citation>
    <scope>NUCLEOTIDE SEQUENCE [LARGE SCALE GENOMIC DNA]</scope>
    <source>
        <strain evidence="5 6">ACP123b</strain>
    </source>
</reference>